<organism evidence="9 10">
    <name type="scientific">bacterium (Candidatus Gribaldobacteria) CG_4_10_14_0_2_um_filter_36_18</name>
    <dbReference type="NCBI Taxonomy" id="2014264"/>
    <lineage>
        <taxon>Bacteria</taxon>
        <taxon>Candidatus Gribaldobacteria</taxon>
    </lineage>
</organism>
<gene>
    <name evidence="9" type="ORF">COX73_03015</name>
</gene>
<evidence type="ECO:0000256" key="6">
    <source>
        <dbReference type="ARBA" id="ARBA00022917"/>
    </source>
</evidence>
<comment type="similarity">
    <text evidence="1">Belongs to the class-II aminoacyl-tRNA synthetase family.</text>
</comment>
<comment type="caution">
    <text evidence="9">The sequence shown here is derived from an EMBL/GenBank/DDBJ whole genome shotgun (WGS) entry which is preliminary data.</text>
</comment>
<keyword evidence="3 9" id="KW-0436">Ligase</keyword>
<evidence type="ECO:0000313" key="9">
    <source>
        <dbReference type="EMBL" id="PJA02000.1"/>
    </source>
</evidence>
<dbReference type="PANTHER" id="PTHR10745:SF8">
    <property type="entry name" value="DNA POLYMERASE SUBUNIT GAMMA-2, MITOCHONDRIAL"/>
    <property type="match status" value="1"/>
</dbReference>
<dbReference type="GO" id="GO:0004820">
    <property type="term" value="F:glycine-tRNA ligase activity"/>
    <property type="evidence" value="ECO:0007669"/>
    <property type="project" value="UniProtKB-EC"/>
</dbReference>
<dbReference type="Gene3D" id="3.30.930.10">
    <property type="entry name" value="Bira Bifunctional Protein, Domain 2"/>
    <property type="match status" value="1"/>
</dbReference>
<dbReference type="Pfam" id="PF03129">
    <property type="entry name" value="HGTP_anticodon"/>
    <property type="match status" value="1"/>
</dbReference>
<dbReference type="PANTHER" id="PTHR10745">
    <property type="entry name" value="GLYCYL-TRNA SYNTHETASE/DNA POLYMERASE SUBUNIT GAMMA-2"/>
    <property type="match status" value="1"/>
</dbReference>
<evidence type="ECO:0000256" key="3">
    <source>
        <dbReference type="ARBA" id="ARBA00022598"/>
    </source>
</evidence>
<dbReference type="InterPro" id="IPR045864">
    <property type="entry name" value="aa-tRNA-synth_II/BPL/LPL"/>
</dbReference>
<dbReference type="Gene3D" id="3.40.50.800">
    <property type="entry name" value="Anticodon-binding domain"/>
    <property type="match status" value="1"/>
</dbReference>
<dbReference type="GO" id="GO:0005524">
    <property type="term" value="F:ATP binding"/>
    <property type="evidence" value="ECO:0007669"/>
    <property type="project" value="UniProtKB-KW"/>
</dbReference>
<name>A0A2M7VJJ6_9BACT</name>
<dbReference type="InterPro" id="IPR027031">
    <property type="entry name" value="Gly-tRNA_synthase/POLG2"/>
</dbReference>
<dbReference type="InterPro" id="IPR004154">
    <property type="entry name" value="Anticodon-bd"/>
</dbReference>
<evidence type="ECO:0000256" key="4">
    <source>
        <dbReference type="ARBA" id="ARBA00022741"/>
    </source>
</evidence>
<dbReference type="AlphaFoldDB" id="A0A2M7VJJ6"/>
<evidence type="ECO:0000256" key="1">
    <source>
        <dbReference type="ARBA" id="ARBA00008226"/>
    </source>
</evidence>
<evidence type="ECO:0000256" key="2">
    <source>
        <dbReference type="ARBA" id="ARBA00012829"/>
    </source>
</evidence>
<dbReference type="PROSITE" id="PS50862">
    <property type="entry name" value="AA_TRNA_LIGASE_II"/>
    <property type="match status" value="1"/>
</dbReference>
<keyword evidence="4" id="KW-0547">Nucleotide-binding</keyword>
<dbReference type="Proteomes" id="UP000231469">
    <property type="component" value="Unassembled WGS sequence"/>
</dbReference>
<sequence>MDLTQKIISLCKRRGIIFPSSEIYEGFGGVYDFGPLGVELKNNLKKVWWEEMINKHKDIVGLDAAVLMNPRVWQASGHLSAGFADELLECKDCRKRFKLDEIQHPMLSVCPECGGKLSEPRKFNLMIKTFIGPVENEAAVAYLRPETCQGIYINFLNVMNSMRLKIPFGMVQIGKAFRNEINPKNFIFRTREFEQMEMEWFCRPKEANKYFDYWKEERLKWYYNLGIKKENLRAKEIPEEKRAHYAKRQIDIEYHFPFGWGEIEGVHNRGDWDLKNHSEYSGKDLSYTEEGGDKYYPYIVETSVGVERSLFAFLSEAYQEVKGGRTTTTESAKAVEILLKLPKSLAPIKVAALPLVRNKPELVKKAKEVYQLLKPHFVCQYDEIGSIGRRYRRQDEIGTCLCLTVDFESLKQDDLTIRNRDTMKQERVK</sequence>
<evidence type="ECO:0000313" key="10">
    <source>
        <dbReference type="Proteomes" id="UP000231469"/>
    </source>
</evidence>
<keyword evidence="6" id="KW-0648">Protein biosynthesis</keyword>
<dbReference type="InterPro" id="IPR036621">
    <property type="entry name" value="Anticodon-bd_dom_sf"/>
</dbReference>
<dbReference type="NCBIfam" id="NF003211">
    <property type="entry name" value="PRK04173.1"/>
    <property type="match status" value="1"/>
</dbReference>
<evidence type="ECO:0000256" key="5">
    <source>
        <dbReference type="ARBA" id="ARBA00022840"/>
    </source>
</evidence>
<dbReference type="InterPro" id="IPR002315">
    <property type="entry name" value="tRNA-synt_gly"/>
</dbReference>
<dbReference type="CDD" id="cd00774">
    <property type="entry name" value="GlyRS-like_core"/>
    <property type="match status" value="1"/>
</dbReference>
<keyword evidence="5" id="KW-0067">ATP-binding</keyword>
<accession>A0A2M7VJJ6</accession>
<feature type="domain" description="Aminoacyl-transfer RNA synthetases class-II family profile" evidence="8">
    <location>
        <begin position="2"/>
        <end position="342"/>
    </location>
</feature>
<dbReference type="GO" id="GO:0006426">
    <property type="term" value="P:glycyl-tRNA aminoacylation"/>
    <property type="evidence" value="ECO:0007669"/>
    <property type="project" value="InterPro"/>
</dbReference>
<proteinExistence type="inferred from homology"/>
<keyword evidence="7" id="KW-0030">Aminoacyl-tRNA synthetase</keyword>
<dbReference type="PRINTS" id="PR01043">
    <property type="entry name" value="TRNASYNTHGLY"/>
</dbReference>
<reference evidence="10" key="1">
    <citation type="submission" date="2017-09" db="EMBL/GenBank/DDBJ databases">
        <title>Depth-based differentiation of microbial function through sediment-hosted aquifers and enrichment of novel symbionts in the deep terrestrial subsurface.</title>
        <authorList>
            <person name="Probst A.J."/>
            <person name="Ladd B."/>
            <person name="Jarett J.K."/>
            <person name="Geller-Mcgrath D.E."/>
            <person name="Sieber C.M.K."/>
            <person name="Emerson J.B."/>
            <person name="Anantharaman K."/>
            <person name="Thomas B.C."/>
            <person name="Malmstrom R."/>
            <person name="Stieglmeier M."/>
            <person name="Klingl A."/>
            <person name="Woyke T."/>
            <person name="Ryan C.M."/>
            <person name="Banfield J.F."/>
        </authorList>
    </citation>
    <scope>NUCLEOTIDE SEQUENCE [LARGE SCALE GENOMIC DNA]</scope>
</reference>
<evidence type="ECO:0000256" key="7">
    <source>
        <dbReference type="ARBA" id="ARBA00023146"/>
    </source>
</evidence>
<dbReference type="InterPro" id="IPR033731">
    <property type="entry name" value="GlyRS-like_core"/>
</dbReference>
<dbReference type="SUPFAM" id="SSF52954">
    <property type="entry name" value="Class II aaRS ABD-related"/>
    <property type="match status" value="1"/>
</dbReference>
<dbReference type="Pfam" id="PF00587">
    <property type="entry name" value="tRNA-synt_2b"/>
    <property type="match status" value="1"/>
</dbReference>
<dbReference type="NCBIfam" id="TIGR00389">
    <property type="entry name" value="glyS_dimeric"/>
    <property type="match status" value="1"/>
</dbReference>
<dbReference type="SUPFAM" id="SSF55681">
    <property type="entry name" value="Class II aaRS and biotin synthetases"/>
    <property type="match status" value="1"/>
</dbReference>
<evidence type="ECO:0000259" key="8">
    <source>
        <dbReference type="PROSITE" id="PS50862"/>
    </source>
</evidence>
<dbReference type="GO" id="GO:0005737">
    <property type="term" value="C:cytoplasm"/>
    <property type="evidence" value="ECO:0007669"/>
    <property type="project" value="InterPro"/>
</dbReference>
<dbReference type="EMBL" id="PFPS01000124">
    <property type="protein sequence ID" value="PJA02000.1"/>
    <property type="molecule type" value="Genomic_DNA"/>
</dbReference>
<protein>
    <recommendedName>
        <fullName evidence="2">glycine--tRNA ligase</fullName>
        <ecNumber evidence="2">6.1.1.14</ecNumber>
    </recommendedName>
</protein>
<dbReference type="InterPro" id="IPR006195">
    <property type="entry name" value="aa-tRNA-synth_II"/>
</dbReference>
<feature type="non-terminal residue" evidence="9">
    <location>
        <position position="429"/>
    </location>
</feature>
<dbReference type="EC" id="6.1.1.14" evidence="2"/>
<dbReference type="InterPro" id="IPR002314">
    <property type="entry name" value="aa-tRNA-synt_IIb"/>
</dbReference>